<protein>
    <recommendedName>
        <fullName evidence="3">Cytochrome c domain-containing protein</fullName>
    </recommendedName>
</protein>
<name>A0A8J2UDC3_9BACT</name>
<evidence type="ECO:0008006" key="3">
    <source>
        <dbReference type="Google" id="ProtNLM"/>
    </source>
</evidence>
<dbReference type="GO" id="GO:0020037">
    <property type="term" value="F:heme binding"/>
    <property type="evidence" value="ECO:0007669"/>
    <property type="project" value="InterPro"/>
</dbReference>
<comment type="caution">
    <text evidence="1">The sequence shown here is derived from an EMBL/GenBank/DDBJ whole genome shotgun (WGS) entry which is preliminary data.</text>
</comment>
<keyword evidence="2" id="KW-1185">Reference proteome</keyword>
<sequence>MNRKFLLVALVISGFVVYLSGCSKESEDKLSGSTTCDTTKVSYAQQIVPILQNNCYTCHGGANPSTGIRLDTYANLQVFANNGFLSAAVEHTGTVTPMPYGLPQLPTCEVNTIAAWVNQGALNN</sequence>
<evidence type="ECO:0000313" key="1">
    <source>
        <dbReference type="EMBL" id="GGA99958.1"/>
    </source>
</evidence>
<dbReference type="GO" id="GO:0009055">
    <property type="term" value="F:electron transfer activity"/>
    <property type="evidence" value="ECO:0007669"/>
    <property type="project" value="InterPro"/>
</dbReference>
<dbReference type="InterPro" id="IPR036909">
    <property type="entry name" value="Cyt_c-like_dom_sf"/>
</dbReference>
<evidence type="ECO:0000313" key="2">
    <source>
        <dbReference type="Proteomes" id="UP000607559"/>
    </source>
</evidence>
<accession>A0A8J2UDC3</accession>
<dbReference type="Proteomes" id="UP000607559">
    <property type="component" value="Unassembled WGS sequence"/>
</dbReference>
<reference evidence="1" key="2">
    <citation type="submission" date="2020-09" db="EMBL/GenBank/DDBJ databases">
        <authorList>
            <person name="Sun Q."/>
            <person name="Zhou Y."/>
        </authorList>
    </citation>
    <scope>NUCLEOTIDE SEQUENCE</scope>
    <source>
        <strain evidence="1">CGMCC 1.15448</strain>
    </source>
</reference>
<gene>
    <name evidence="1" type="ORF">GCM10011511_24090</name>
</gene>
<organism evidence="1 2">
    <name type="scientific">Puia dinghuensis</name>
    <dbReference type="NCBI Taxonomy" id="1792502"/>
    <lineage>
        <taxon>Bacteria</taxon>
        <taxon>Pseudomonadati</taxon>
        <taxon>Bacteroidota</taxon>
        <taxon>Chitinophagia</taxon>
        <taxon>Chitinophagales</taxon>
        <taxon>Chitinophagaceae</taxon>
        <taxon>Puia</taxon>
    </lineage>
</organism>
<proteinExistence type="predicted"/>
<dbReference type="SUPFAM" id="SSF46626">
    <property type="entry name" value="Cytochrome c"/>
    <property type="match status" value="1"/>
</dbReference>
<reference evidence="1" key="1">
    <citation type="journal article" date="2014" name="Int. J. Syst. Evol. Microbiol.">
        <title>Complete genome sequence of Corynebacterium casei LMG S-19264T (=DSM 44701T), isolated from a smear-ripened cheese.</title>
        <authorList>
            <consortium name="US DOE Joint Genome Institute (JGI-PGF)"/>
            <person name="Walter F."/>
            <person name="Albersmeier A."/>
            <person name="Kalinowski J."/>
            <person name="Ruckert C."/>
        </authorList>
    </citation>
    <scope>NUCLEOTIDE SEQUENCE</scope>
    <source>
        <strain evidence="1">CGMCC 1.15448</strain>
    </source>
</reference>
<dbReference type="EMBL" id="BMJC01000002">
    <property type="protein sequence ID" value="GGA99958.1"/>
    <property type="molecule type" value="Genomic_DNA"/>
</dbReference>
<dbReference type="RefSeq" id="WP_188931823.1">
    <property type="nucleotide sequence ID" value="NZ_BMJC01000002.1"/>
</dbReference>
<dbReference type="AlphaFoldDB" id="A0A8J2UDC3"/>